<proteinExistence type="predicted"/>
<gene>
    <name evidence="2" type="ORF">FANTH_4514</name>
</gene>
<keyword evidence="1" id="KW-0472">Membrane</keyword>
<dbReference type="Gene3D" id="3.40.50.300">
    <property type="entry name" value="P-loop containing nucleotide triphosphate hydrolases"/>
    <property type="match status" value="1"/>
</dbReference>
<protein>
    <recommendedName>
        <fullName evidence="4">DNA2/NAM7 helicase helicase domain-containing protein</fullName>
    </recommendedName>
</protein>
<keyword evidence="1" id="KW-1133">Transmembrane helix</keyword>
<accession>A0A8H4ZPH8</accession>
<comment type="caution">
    <text evidence="2">The sequence shown here is derived from an EMBL/GenBank/DDBJ whole genome shotgun (WGS) entry which is preliminary data.</text>
</comment>
<evidence type="ECO:0008006" key="4">
    <source>
        <dbReference type="Google" id="ProtNLM"/>
    </source>
</evidence>
<dbReference type="InterPro" id="IPR027417">
    <property type="entry name" value="P-loop_NTPase"/>
</dbReference>
<dbReference type="EMBL" id="JABEVY010000093">
    <property type="protein sequence ID" value="KAF5250314.1"/>
    <property type="molecule type" value="Genomic_DNA"/>
</dbReference>
<organism evidence="2 3">
    <name type="scientific">Fusarium anthophilum</name>
    <dbReference type="NCBI Taxonomy" id="48485"/>
    <lineage>
        <taxon>Eukaryota</taxon>
        <taxon>Fungi</taxon>
        <taxon>Dikarya</taxon>
        <taxon>Ascomycota</taxon>
        <taxon>Pezizomycotina</taxon>
        <taxon>Sordariomycetes</taxon>
        <taxon>Hypocreomycetidae</taxon>
        <taxon>Hypocreales</taxon>
        <taxon>Nectriaceae</taxon>
        <taxon>Fusarium</taxon>
        <taxon>Fusarium fujikuroi species complex</taxon>
    </lineage>
</organism>
<reference evidence="2 3" key="1">
    <citation type="journal article" date="2020" name="BMC Genomics">
        <title>Correction to: Identification and distribution of gene clusters required for synthesis of sphingolipid metabolism inhibitors in diverse species of the filamentous fungus Fusarium.</title>
        <authorList>
            <person name="Kim H.S."/>
            <person name="Lohmar J.M."/>
            <person name="Busman M."/>
            <person name="Brown D.W."/>
            <person name="Naumann T.A."/>
            <person name="Divon H.H."/>
            <person name="Lysoe E."/>
            <person name="Uhlig S."/>
            <person name="Proctor R.H."/>
        </authorList>
    </citation>
    <scope>NUCLEOTIDE SEQUENCE [LARGE SCALE GENOMIC DNA]</scope>
    <source>
        <strain evidence="2 3">NRRL 25214</strain>
    </source>
</reference>
<keyword evidence="1" id="KW-0812">Transmembrane</keyword>
<sequence length="417" mass="46761">MKRKRLFSDSATLEKKKKKNLLRLGCVPISQGAIYICAASYQHLATLSNPLLLKSADILWPNLIFNTPRARHLKPIYWPSQFSSPPREFSSLEFIDYLFHRHAVPPAKPAPPVAQQLFKIVQDIYGPQGYSVPGLDNPANEPAVAPITQYDNPAPDKYKKALKFQSKAGQSAEPEPTHTFAKVAWTAGQNKLVDNAARRATEACPDKVVVRVLPWKREFANLQRVTDAKPAVETETHSLASNVDLAMADHLDAFRARQFENRHPSCIFASLSEYARGIAQADKQTWSGVIAAWNGKKKDPDAFAMNRVKNQPEFRKLMEHAISQVDIVVGTPVALVEFARHTDFVPQLIVVDGAARLTENLSLAPQAEWQSAFCIYIGDTQQFPPIALTVKQRDFEAVFSYQRQTSLFIVWRMPAES</sequence>
<dbReference type="Proteomes" id="UP000573603">
    <property type="component" value="Unassembled WGS sequence"/>
</dbReference>
<evidence type="ECO:0000256" key="1">
    <source>
        <dbReference type="SAM" id="Phobius"/>
    </source>
</evidence>
<evidence type="ECO:0000313" key="3">
    <source>
        <dbReference type="Proteomes" id="UP000573603"/>
    </source>
</evidence>
<evidence type="ECO:0000313" key="2">
    <source>
        <dbReference type="EMBL" id="KAF5250314.1"/>
    </source>
</evidence>
<keyword evidence="3" id="KW-1185">Reference proteome</keyword>
<dbReference type="AlphaFoldDB" id="A0A8H4ZPH8"/>
<name>A0A8H4ZPH8_9HYPO</name>
<feature type="transmembrane region" description="Helical" evidence="1">
    <location>
        <begin position="21"/>
        <end position="41"/>
    </location>
</feature>